<dbReference type="Proteomes" id="UP001329825">
    <property type="component" value="Chromosome 4"/>
</dbReference>
<evidence type="ECO:0000313" key="3">
    <source>
        <dbReference type="EMBL" id="WRT66734.1"/>
    </source>
</evidence>
<dbReference type="RefSeq" id="XP_062791474.1">
    <property type="nucleotide sequence ID" value="XM_062935423.1"/>
</dbReference>
<gene>
    <name evidence="3" type="ORF">IL334_003697</name>
</gene>
<protein>
    <submittedName>
        <fullName evidence="3">Uncharacterized protein</fullName>
    </submittedName>
</protein>
<keyword evidence="4" id="KW-1185">Reference proteome</keyword>
<name>A0ABZ1CZI1_9TREE</name>
<keyword evidence="2" id="KW-1133">Transmembrane helix</keyword>
<dbReference type="GeneID" id="87955828"/>
<feature type="transmembrane region" description="Helical" evidence="2">
    <location>
        <begin position="54"/>
        <end position="75"/>
    </location>
</feature>
<feature type="compositionally biased region" description="Basic and acidic residues" evidence="1">
    <location>
        <begin position="132"/>
        <end position="151"/>
    </location>
</feature>
<feature type="compositionally biased region" description="Basic residues" evidence="1">
    <location>
        <begin position="200"/>
        <end position="209"/>
    </location>
</feature>
<evidence type="ECO:0000256" key="2">
    <source>
        <dbReference type="SAM" id="Phobius"/>
    </source>
</evidence>
<feature type="region of interest" description="Disordered" evidence="1">
    <location>
        <begin position="189"/>
        <end position="213"/>
    </location>
</feature>
<accession>A0ABZ1CZI1</accession>
<proteinExistence type="predicted"/>
<sequence>MKLKARSSLLLQEAPLPTIPVPHDTCQHASSKITRLLDNLVEYLDIFLELYTHVYRFIPIIAMLATLCTVYLIYLNLLNLVNMISGGDQDSFGDPFDPLSAPSALQRSLNGPVSQTALIAAPVKAPFVWKRRFPDSPRKPKNHAKESKAEVTHTQNTHINQDLKLARLLLKAELMNKIHQKFDRKVAKEIRRFQQSKSRSGQKRERKRKEKMDLKFSKLKKEFIEETGLSTIYE</sequence>
<reference evidence="3 4" key="1">
    <citation type="submission" date="2024-01" db="EMBL/GenBank/DDBJ databases">
        <title>Comparative genomics of Cryptococcus and Kwoniella reveals pathogenesis evolution and contrasting modes of karyotype evolution via chromosome fusion or intercentromeric recombination.</title>
        <authorList>
            <person name="Coelho M.A."/>
            <person name="David-Palma M."/>
            <person name="Shea T."/>
            <person name="Bowers K."/>
            <person name="McGinley-Smith S."/>
            <person name="Mohammad A.W."/>
            <person name="Gnirke A."/>
            <person name="Yurkov A.M."/>
            <person name="Nowrousian M."/>
            <person name="Sun S."/>
            <person name="Cuomo C.A."/>
            <person name="Heitman J."/>
        </authorList>
    </citation>
    <scope>NUCLEOTIDE SEQUENCE [LARGE SCALE GENOMIC DNA]</scope>
    <source>
        <strain evidence="3">CBS 11374</strain>
    </source>
</reference>
<dbReference type="EMBL" id="CP141884">
    <property type="protein sequence ID" value="WRT66734.1"/>
    <property type="molecule type" value="Genomic_DNA"/>
</dbReference>
<feature type="region of interest" description="Disordered" evidence="1">
    <location>
        <begin position="132"/>
        <end position="156"/>
    </location>
</feature>
<keyword evidence="2" id="KW-0812">Transmembrane</keyword>
<organism evidence="3 4">
    <name type="scientific">Kwoniella shivajii</name>
    <dbReference type="NCBI Taxonomy" id="564305"/>
    <lineage>
        <taxon>Eukaryota</taxon>
        <taxon>Fungi</taxon>
        <taxon>Dikarya</taxon>
        <taxon>Basidiomycota</taxon>
        <taxon>Agaricomycotina</taxon>
        <taxon>Tremellomycetes</taxon>
        <taxon>Tremellales</taxon>
        <taxon>Cryptococcaceae</taxon>
        <taxon>Kwoniella</taxon>
    </lineage>
</organism>
<keyword evidence="2" id="KW-0472">Membrane</keyword>
<evidence type="ECO:0000313" key="4">
    <source>
        <dbReference type="Proteomes" id="UP001329825"/>
    </source>
</evidence>
<evidence type="ECO:0000256" key="1">
    <source>
        <dbReference type="SAM" id="MobiDB-lite"/>
    </source>
</evidence>